<accession>E9SES4</accession>
<keyword evidence="2" id="KW-1185">Reference proteome</keyword>
<evidence type="ECO:0000313" key="2">
    <source>
        <dbReference type="Proteomes" id="UP000004259"/>
    </source>
</evidence>
<comment type="caution">
    <text evidence="1">The sequence shown here is derived from an EMBL/GenBank/DDBJ whole genome shotgun (WGS) entry which is preliminary data.</text>
</comment>
<gene>
    <name evidence="1" type="ORF">CUS_4812</name>
</gene>
<evidence type="ECO:0000313" key="1">
    <source>
        <dbReference type="EMBL" id="EGC02216.1"/>
    </source>
</evidence>
<proteinExistence type="predicted"/>
<dbReference type="Proteomes" id="UP000004259">
    <property type="component" value="Unassembled WGS sequence"/>
</dbReference>
<dbReference type="OrthoDB" id="1830002at2"/>
<reference evidence="1 2" key="1">
    <citation type="submission" date="2011-02" db="EMBL/GenBank/DDBJ databases">
        <authorList>
            <person name="Nelson K.E."/>
            <person name="Sutton G."/>
            <person name="Torralba M."/>
            <person name="Durkin S."/>
            <person name="Harkins D."/>
            <person name="Montgomery R."/>
            <person name="Ziemer C."/>
            <person name="Klaassens E."/>
            <person name="Ocuiv P."/>
            <person name="Morrison M."/>
        </authorList>
    </citation>
    <scope>NUCLEOTIDE SEQUENCE [LARGE SCALE GENOMIC DNA]</scope>
    <source>
        <strain evidence="1 2">8</strain>
    </source>
</reference>
<dbReference type="EMBL" id="ADKM02000102">
    <property type="protein sequence ID" value="EGC02216.1"/>
    <property type="molecule type" value="Genomic_DNA"/>
</dbReference>
<dbReference type="AlphaFoldDB" id="E9SES4"/>
<sequence>MKVIMPDHNEWRKKRYERFNKKINSFMDHPKYEWLRKYADDAMNANEGFGYMMIKGADFIERIEKMPLDHIRDWLDGKNQLEWTAYTADQDKFHQ</sequence>
<organism evidence="1 2">
    <name type="scientific">Ruminococcus albus 8</name>
    <dbReference type="NCBI Taxonomy" id="246199"/>
    <lineage>
        <taxon>Bacteria</taxon>
        <taxon>Bacillati</taxon>
        <taxon>Bacillota</taxon>
        <taxon>Clostridia</taxon>
        <taxon>Eubacteriales</taxon>
        <taxon>Oscillospiraceae</taxon>
        <taxon>Ruminococcus</taxon>
    </lineage>
</organism>
<name>E9SES4_RUMAL</name>
<protein>
    <submittedName>
        <fullName evidence="1">Conserved domain protein</fullName>
    </submittedName>
</protein>
<dbReference type="RefSeq" id="WP_002851367.1">
    <property type="nucleotide sequence ID" value="NZ_ADKM02000102.1"/>
</dbReference>
<dbReference type="STRING" id="246199.CUS_4812"/>